<organism evidence="1 2">
    <name type="scientific">Rangifer tarandus platyrhynchus</name>
    <name type="common">Svalbard reindeer</name>
    <dbReference type="NCBI Taxonomy" id="3082113"/>
    <lineage>
        <taxon>Eukaryota</taxon>
        <taxon>Metazoa</taxon>
        <taxon>Chordata</taxon>
        <taxon>Craniata</taxon>
        <taxon>Vertebrata</taxon>
        <taxon>Euteleostomi</taxon>
        <taxon>Mammalia</taxon>
        <taxon>Eutheria</taxon>
        <taxon>Laurasiatheria</taxon>
        <taxon>Artiodactyla</taxon>
        <taxon>Ruminantia</taxon>
        <taxon>Pecora</taxon>
        <taxon>Cervidae</taxon>
        <taxon>Odocoileinae</taxon>
        <taxon>Rangifer</taxon>
    </lineage>
</organism>
<dbReference type="EMBL" id="OX459938">
    <property type="protein sequence ID" value="CAI9160479.1"/>
    <property type="molecule type" value="Genomic_DNA"/>
</dbReference>
<protein>
    <submittedName>
        <fullName evidence="1">Uncharacterized protein</fullName>
    </submittedName>
</protein>
<proteinExistence type="predicted"/>
<sequence length="136" mass="15412">MDNSHIKDNPGYLRMRTHHSCEKHLSPTIKLCYQASEYFSPPCPPLICPPLSPSPDGNGGFYKIKDLLQTQTGNQPPSPPPWLLKNPINYIKSESFLHLTVSNMAQELFPFYSPPCALSRAPSKHFKHYLLDKCLC</sequence>
<reference evidence="1" key="1">
    <citation type="submission" date="2023-04" db="EMBL/GenBank/DDBJ databases">
        <authorList>
            <consortium name="ELIXIR-Norway"/>
        </authorList>
    </citation>
    <scope>NUCLEOTIDE SEQUENCE [LARGE SCALE GENOMIC DNA]</scope>
</reference>
<accession>A0ABN8YGC5</accession>
<name>A0ABN8YGC5_RANTA</name>
<evidence type="ECO:0000313" key="2">
    <source>
        <dbReference type="Proteomes" id="UP001176941"/>
    </source>
</evidence>
<keyword evidence="2" id="KW-1185">Reference proteome</keyword>
<dbReference type="Proteomes" id="UP001176941">
    <property type="component" value="Chromosome 2"/>
</dbReference>
<evidence type="ECO:0000313" key="1">
    <source>
        <dbReference type="EMBL" id="CAI9160479.1"/>
    </source>
</evidence>
<gene>
    <name evidence="1" type="ORF">MRATA1EN1_LOCUS9441</name>
</gene>